<evidence type="ECO:0000313" key="3">
    <source>
        <dbReference type="Proteomes" id="UP000769156"/>
    </source>
</evidence>
<dbReference type="Pfam" id="PF16011">
    <property type="entry name" value="CBM9_2"/>
    <property type="match status" value="1"/>
</dbReference>
<reference evidence="2" key="2">
    <citation type="submission" date="2021-09" db="EMBL/GenBank/DDBJ databases">
        <authorList>
            <person name="Gilroy R."/>
        </authorList>
    </citation>
    <scope>NUCLEOTIDE SEQUENCE</scope>
    <source>
        <strain evidence="2">ChiSjej5B23-16112</strain>
    </source>
</reference>
<dbReference type="InterPro" id="IPR010502">
    <property type="entry name" value="Carb-bd_dom_fam9"/>
</dbReference>
<dbReference type="Gene3D" id="2.60.40.1190">
    <property type="match status" value="1"/>
</dbReference>
<name>A0A921LDG5_9FIRM</name>
<dbReference type="CDD" id="cd09620">
    <property type="entry name" value="CBM9_like_3"/>
    <property type="match status" value="1"/>
</dbReference>
<dbReference type="AlphaFoldDB" id="A0A921LDG5"/>
<dbReference type="RefSeq" id="WP_281724938.1">
    <property type="nucleotide sequence ID" value="NZ_CALKQL010000015.1"/>
</dbReference>
<sequence>MLNVKIIKNPDELNMTTPHEITHLLWGTRSIPRTYVYIGFVPGDGFYVRMVCEEKDPRRTYTEPQDPVYQDSAMEAFLLFSHDGQAPGTYLNFEINANGALLAAYGPNRTYRSYFSPEEFRHFRPAAEVKEDHWSASVHIPLSILEHIYGPLDLKKGSTFYCNFYKISESQDIEHYAAYAPIISPVPSFHMPEYFAESVLE</sequence>
<reference evidence="2" key="1">
    <citation type="journal article" date="2021" name="PeerJ">
        <title>Extensive microbial diversity within the chicken gut microbiome revealed by metagenomics and culture.</title>
        <authorList>
            <person name="Gilroy R."/>
            <person name="Ravi A."/>
            <person name="Getino M."/>
            <person name="Pursley I."/>
            <person name="Horton D.L."/>
            <person name="Alikhan N.F."/>
            <person name="Baker D."/>
            <person name="Gharbi K."/>
            <person name="Hall N."/>
            <person name="Watson M."/>
            <person name="Adriaenssens E.M."/>
            <person name="Foster-Nyarko E."/>
            <person name="Jarju S."/>
            <person name="Secka A."/>
            <person name="Antonio M."/>
            <person name="Oren A."/>
            <person name="Chaudhuri R.R."/>
            <person name="La Ragione R."/>
            <person name="Hildebrand F."/>
            <person name="Pallen M.J."/>
        </authorList>
    </citation>
    <scope>NUCLEOTIDE SEQUENCE</scope>
    <source>
        <strain evidence="2">ChiSjej5B23-16112</strain>
    </source>
</reference>
<comment type="caution">
    <text evidence="2">The sequence shown here is derived from an EMBL/GenBank/DDBJ whole genome shotgun (WGS) entry which is preliminary data.</text>
</comment>
<dbReference type="GO" id="GO:0016052">
    <property type="term" value="P:carbohydrate catabolic process"/>
    <property type="evidence" value="ECO:0007669"/>
    <property type="project" value="InterPro"/>
</dbReference>
<accession>A0A921LDG5</accession>
<proteinExistence type="predicted"/>
<evidence type="ECO:0000259" key="1">
    <source>
        <dbReference type="Pfam" id="PF16011"/>
    </source>
</evidence>
<gene>
    <name evidence="2" type="ORF">K8V82_03870</name>
</gene>
<evidence type="ECO:0000313" key="2">
    <source>
        <dbReference type="EMBL" id="HJF93911.1"/>
    </source>
</evidence>
<organism evidence="2 3">
    <name type="scientific">Lachnoclostridium phocaeense</name>
    <dbReference type="NCBI Taxonomy" id="1871021"/>
    <lineage>
        <taxon>Bacteria</taxon>
        <taxon>Bacillati</taxon>
        <taxon>Bacillota</taxon>
        <taxon>Clostridia</taxon>
        <taxon>Lachnospirales</taxon>
        <taxon>Lachnospiraceae</taxon>
    </lineage>
</organism>
<dbReference type="SUPFAM" id="SSF49344">
    <property type="entry name" value="CBD9-like"/>
    <property type="match status" value="1"/>
</dbReference>
<dbReference type="EMBL" id="DYVY01000063">
    <property type="protein sequence ID" value="HJF93911.1"/>
    <property type="molecule type" value="Genomic_DNA"/>
</dbReference>
<protein>
    <submittedName>
        <fullName evidence="2">Carbohydrate-binding family 9-like protein</fullName>
    </submittedName>
</protein>
<dbReference type="GO" id="GO:0030246">
    <property type="term" value="F:carbohydrate binding"/>
    <property type="evidence" value="ECO:0007669"/>
    <property type="project" value="InterPro"/>
</dbReference>
<dbReference type="GO" id="GO:0004553">
    <property type="term" value="F:hydrolase activity, hydrolyzing O-glycosyl compounds"/>
    <property type="evidence" value="ECO:0007669"/>
    <property type="project" value="InterPro"/>
</dbReference>
<feature type="domain" description="Carbohydrate-binding" evidence="1">
    <location>
        <begin position="43"/>
        <end position="197"/>
    </location>
</feature>
<dbReference type="Proteomes" id="UP000769156">
    <property type="component" value="Unassembled WGS sequence"/>
</dbReference>